<feature type="active site" description="Proton donor/acceptor" evidence="9">
    <location>
        <position position="35"/>
    </location>
</feature>
<feature type="active site" description="Proton donor/acceptor" evidence="9">
    <location>
        <position position="26"/>
    </location>
</feature>
<dbReference type="EMBL" id="OX359471">
    <property type="protein sequence ID" value="CAI3971310.1"/>
    <property type="molecule type" value="Genomic_DNA"/>
</dbReference>
<evidence type="ECO:0000256" key="1">
    <source>
        <dbReference type="ARBA" id="ARBA00000632"/>
    </source>
</evidence>
<keyword evidence="4 9" id="KW-0081">Bacteriolytic enzyme</keyword>
<dbReference type="InterPro" id="IPR002196">
    <property type="entry name" value="Glyco_hydro_24"/>
</dbReference>
<dbReference type="InterPro" id="IPR051018">
    <property type="entry name" value="Bacteriophage_GH24"/>
</dbReference>
<proteinExistence type="inferred from homology"/>
<evidence type="ECO:0000256" key="8">
    <source>
        <dbReference type="ARBA" id="ARBA00023295"/>
    </source>
</evidence>
<evidence type="ECO:0000256" key="3">
    <source>
        <dbReference type="ARBA" id="ARBA00022612"/>
    </source>
</evidence>
<dbReference type="HAMAP" id="MF_04110">
    <property type="entry name" value="ENDOLYSIN_T4"/>
    <property type="match status" value="1"/>
</dbReference>
<organism evidence="11">
    <name type="scientific">Variovorax phage VAC_51</name>
    <dbReference type="NCBI Taxonomy" id="2985242"/>
    <lineage>
        <taxon>Viruses</taxon>
        <taxon>Duplodnaviria</taxon>
        <taxon>Heunggongvirae</taxon>
        <taxon>Uroviricota</taxon>
        <taxon>Caudoviricetes</taxon>
        <taxon>Autographivirales</taxon>
        <taxon>Autoscriptoviridae</taxon>
        <taxon>Trelivelvirus</taxon>
        <taxon>Trelivelvirus VAC51</taxon>
    </lineage>
</organism>
<sequence length="169" mass="17984">MVSAAVAASLAAASLIPAFDLVDRFEGNRNTVYLDPLKIKTICRGTTHGPLIAKGKATAEECDRATLEDIETAAAIVRRCTAGATLTNGEYNAWTSFTLNVGPGGKGVKDGFCKLKSGGTPSHIRYILNGEPAKACAMLFQWTMPGTVVFNGLLKRRTAEHEVCVKDLP</sequence>
<dbReference type="InterPro" id="IPR023347">
    <property type="entry name" value="Lysozyme_dom_sf"/>
</dbReference>
<dbReference type="PANTHER" id="PTHR38107:SF3">
    <property type="entry name" value="LYSOZYME RRRD-RELATED"/>
    <property type="match status" value="1"/>
</dbReference>
<dbReference type="Pfam" id="PF00959">
    <property type="entry name" value="Phage_lysozyme"/>
    <property type="match status" value="1"/>
</dbReference>
<accession>A0A9N6WST6</accession>
<comment type="similarity">
    <text evidence="9 10">Belongs to the glycosyl hydrolase 24 family.</text>
</comment>
<evidence type="ECO:0000256" key="10">
    <source>
        <dbReference type="RuleBase" id="RU003788"/>
    </source>
</evidence>
<dbReference type="InterPro" id="IPR023346">
    <property type="entry name" value="Lysozyme-like_dom_sf"/>
</dbReference>
<keyword evidence="2 9" id="KW-0929">Antimicrobial</keyword>
<keyword evidence="9" id="KW-1035">Host cytoplasm</keyword>
<dbReference type="GO" id="GO:0042742">
    <property type="term" value="P:defense response to bacterium"/>
    <property type="evidence" value="ECO:0007669"/>
    <property type="project" value="UniProtKB-KW"/>
</dbReference>
<dbReference type="GO" id="GO:0031640">
    <property type="term" value="P:killing of cells of another organism"/>
    <property type="evidence" value="ECO:0007669"/>
    <property type="project" value="UniProtKB-KW"/>
</dbReference>
<dbReference type="GO" id="GO:0009253">
    <property type="term" value="P:peptidoglycan catabolic process"/>
    <property type="evidence" value="ECO:0007669"/>
    <property type="project" value="InterPro"/>
</dbReference>
<keyword evidence="5 9" id="KW-0378">Hydrolase</keyword>
<evidence type="ECO:0000256" key="4">
    <source>
        <dbReference type="ARBA" id="ARBA00022638"/>
    </source>
</evidence>
<dbReference type="InterPro" id="IPR034690">
    <property type="entry name" value="Endolysin_T4_type"/>
</dbReference>
<comment type="subcellular location">
    <subcellularLocation>
        <location evidence="9">Host cytoplasm</location>
    </subcellularLocation>
    <text evidence="9">The endolysin is cytoplasmic, but can reach the periplasmic space with the help of the holins which disrupt the host cell membrane.</text>
</comment>
<dbReference type="GO" id="GO:0016998">
    <property type="term" value="P:cell wall macromolecule catabolic process"/>
    <property type="evidence" value="ECO:0007669"/>
    <property type="project" value="InterPro"/>
</dbReference>
<dbReference type="Gene3D" id="1.10.530.40">
    <property type="match status" value="1"/>
</dbReference>
<evidence type="ECO:0000256" key="7">
    <source>
        <dbReference type="ARBA" id="ARBA00023142"/>
    </source>
</evidence>
<comment type="catalytic activity">
    <reaction evidence="1 9 10">
        <text>Hydrolysis of (1-&gt;4)-beta-linkages between N-acetylmuramic acid and N-acetyl-D-glucosamine residues in a peptidoglycan and between N-acetyl-D-glucosamine residues in chitodextrins.</text>
        <dbReference type="EC" id="3.2.1.17"/>
    </reaction>
</comment>
<comment type="function">
    <text evidence="9">Endolysin with lysozyme activity that degrades host peptidoglycans and participates with the holin and spanin proteins in the sequential events which lead to the programmed host cell lysis releasing the mature viral particles. Once the holin has permeabilized the host cell membrane, the endolysin can reach the periplasm and break down the peptidoglycan layer.</text>
</comment>
<dbReference type="EC" id="3.2.1.17" evidence="9"/>
<evidence type="ECO:0000256" key="5">
    <source>
        <dbReference type="ARBA" id="ARBA00022801"/>
    </source>
</evidence>
<evidence type="ECO:0000313" key="11">
    <source>
        <dbReference type="EMBL" id="CAI3971310.1"/>
    </source>
</evidence>
<dbReference type="SUPFAM" id="SSF53955">
    <property type="entry name" value="Lysozyme-like"/>
    <property type="match status" value="1"/>
</dbReference>
<reference evidence="11" key="1">
    <citation type="submission" date="2022-10" db="EMBL/GenBank/DDBJ databases">
        <authorList>
            <person name="Meaden S."/>
        </authorList>
    </citation>
    <scope>NUCLEOTIDE SEQUENCE</scope>
</reference>
<dbReference type="GO" id="GO:0003796">
    <property type="term" value="F:lysozyme activity"/>
    <property type="evidence" value="ECO:0007669"/>
    <property type="project" value="UniProtKB-EC"/>
</dbReference>
<keyword evidence="3 9" id="KW-1188">Viral release from host cell</keyword>
<keyword evidence="8 9" id="KW-0326">Glycosidase</keyword>
<protein>
    <recommendedName>
        <fullName evidence="9">Endolysin</fullName>
        <ecNumber evidence="9">3.2.1.17</ecNumber>
    </recommendedName>
    <alternativeName>
        <fullName evidence="9">Lysis protein</fullName>
    </alternativeName>
    <alternativeName>
        <fullName evidence="9">Lysozyme</fullName>
    </alternativeName>
    <alternativeName>
        <fullName evidence="9">Muramidase</fullName>
    </alternativeName>
</protein>
<keyword evidence="6 9" id="KW-0204">Cytolysis</keyword>
<dbReference type="PANTHER" id="PTHR38107">
    <property type="match status" value="1"/>
</dbReference>
<evidence type="ECO:0000256" key="6">
    <source>
        <dbReference type="ARBA" id="ARBA00022852"/>
    </source>
</evidence>
<evidence type="ECO:0000256" key="9">
    <source>
        <dbReference type="HAMAP-Rule" id="MF_04110"/>
    </source>
</evidence>
<keyword evidence="7 9" id="KW-0578">Host cell lysis by virus</keyword>
<evidence type="ECO:0000256" key="2">
    <source>
        <dbReference type="ARBA" id="ARBA00022529"/>
    </source>
</evidence>
<name>A0A9N6WST6_9CAUD</name>
<gene>
    <name evidence="11" type="ORF">VAC51_00004</name>
</gene>